<feature type="region of interest" description="Disordered" evidence="1">
    <location>
        <begin position="61"/>
        <end position="104"/>
    </location>
</feature>
<feature type="compositionally biased region" description="Low complexity" evidence="1">
    <location>
        <begin position="191"/>
        <end position="201"/>
    </location>
</feature>
<feature type="region of interest" description="Disordered" evidence="1">
    <location>
        <begin position="355"/>
        <end position="471"/>
    </location>
</feature>
<feature type="compositionally biased region" description="Acidic residues" evidence="1">
    <location>
        <begin position="429"/>
        <end position="442"/>
    </location>
</feature>
<accession>A0AAN6MHE2</accession>
<sequence>MDDTARLVSELHGKLADLDGKVAAYQRDLLAQFHRHMDECLKKYPDHVSTEVARVIAESVSSGRYPALSPPPPNAWNGRKSPPPVLPHTSGTPKEAAPRSPHAREKEFQGLFTPTYLPLLENNDRAYRSPPMSPPPTAVNGPFLALSTDNVVRVEGAEEDKAAAAAAAKEPVSVLRHERSPDPPRRLTDWSTSSAESSSSDSKVRRSALRRSSSSTTKGSSPRRVRFEFEGEEVFPTASSPQAAATISIALALEAEAETEAEPPVMVDESVAYTTTSLLDVEGEEDFLPRPKKVSSTQALQALTRMPLDEGTVWTRVNPNLEGPSKMNGDKHADEAAADLASLADSQTTVRALPIRPASNGRFSTHVEQQQPARDDDEDEDDDDDDDASDEECLSMKPKSKTPSPAATTPFTRPPRNPTSSSQPNGTDATEEDADPFFDLDDVPSTTPSSHSKYLPATHDSDSDSDSAPTPSLRLRTLAAAEAASASDAAKIPPVSPSSVLFSHSIGSYMGRSMTVAPIKDAKLYDEIAGMKDVHFFVGSIDGRTGQEAGDLGSFRASSLMREGNLGGVVPRSFTERFALEEEMERRRRAGERG</sequence>
<feature type="compositionally biased region" description="Polar residues" evidence="1">
    <location>
        <begin position="361"/>
        <end position="372"/>
    </location>
</feature>
<dbReference type="Proteomes" id="UP001303889">
    <property type="component" value="Unassembled WGS sequence"/>
</dbReference>
<protein>
    <submittedName>
        <fullName evidence="2">Uncharacterized protein</fullName>
    </submittedName>
</protein>
<gene>
    <name evidence="2" type="ORF">C8A05DRAFT_17419</name>
</gene>
<organism evidence="2 3">
    <name type="scientific">Staphylotrichum tortipilum</name>
    <dbReference type="NCBI Taxonomy" id="2831512"/>
    <lineage>
        <taxon>Eukaryota</taxon>
        <taxon>Fungi</taxon>
        <taxon>Dikarya</taxon>
        <taxon>Ascomycota</taxon>
        <taxon>Pezizomycotina</taxon>
        <taxon>Sordariomycetes</taxon>
        <taxon>Sordariomycetidae</taxon>
        <taxon>Sordariales</taxon>
        <taxon>Chaetomiaceae</taxon>
        <taxon>Staphylotrichum</taxon>
    </lineage>
</organism>
<name>A0AAN6MHE2_9PEZI</name>
<feature type="compositionally biased region" description="Basic and acidic residues" evidence="1">
    <location>
        <begin position="175"/>
        <end position="188"/>
    </location>
</feature>
<evidence type="ECO:0000313" key="2">
    <source>
        <dbReference type="EMBL" id="KAK3900254.1"/>
    </source>
</evidence>
<dbReference type="AlphaFoldDB" id="A0AAN6MHE2"/>
<reference evidence="2" key="1">
    <citation type="journal article" date="2023" name="Mol. Phylogenet. Evol.">
        <title>Genome-scale phylogeny and comparative genomics of the fungal order Sordariales.</title>
        <authorList>
            <person name="Hensen N."/>
            <person name="Bonometti L."/>
            <person name="Westerberg I."/>
            <person name="Brannstrom I.O."/>
            <person name="Guillou S."/>
            <person name="Cros-Aarteil S."/>
            <person name="Calhoun S."/>
            <person name="Haridas S."/>
            <person name="Kuo A."/>
            <person name="Mondo S."/>
            <person name="Pangilinan J."/>
            <person name="Riley R."/>
            <person name="LaButti K."/>
            <person name="Andreopoulos B."/>
            <person name="Lipzen A."/>
            <person name="Chen C."/>
            <person name="Yan M."/>
            <person name="Daum C."/>
            <person name="Ng V."/>
            <person name="Clum A."/>
            <person name="Steindorff A."/>
            <person name="Ohm R.A."/>
            <person name="Martin F."/>
            <person name="Silar P."/>
            <person name="Natvig D.O."/>
            <person name="Lalanne C."/>
            <person name="Gautier V."/>
            <person name="Ament-Velasquez S.L."/>
            <person name="Kruys A."/>
            <person name="Hutchinson M.I."/>
            <person name="Powell A.J."/>
            <person name="Barry K."/>
            <person name="Miller A.N."/>
            <person name="Grigoriev I.V."/>
            <person name="Debuchy R."/>
            <person name="Gladieux P."/>
            <person name="Hiltunen Thoren M."/>
            <person name="Johannesson H."/>
        </authorList>
    </citation>
    <scope>NUCLEOTIDE SEQUENCE</scope>
    <source>
        <strain evidence="2">CBS 103.79</strain>
    </source>
</reference>
<feature type="compositionally biased region" description="Low complexity" evidence="1">
    <location>
        <begin position="401"/>
        <end position="411"/>
    </location>
</feature>
<dbReference type="EMBL" id="MU855691">
    <property type="protein sequence ID" value="KAK3900254.1"/>
    <property type="molecule type" value="Genomic_DNA"/>
</dbReference>
<evidence type="ECO:0000313" key="3">
    <source>
        <dbReference type="Proteomes" id="UP001303889"/>
    </source>
</evidence>
<keyword evidence="3" id="KW-1185">Reference proteome</keyword>
<evidence type="ECO:0000256" key="1">
    <source>
        <dbReference type="SAM" id="MobiDB-lite"/>
    </source>
</evidence>
<feature type="region of interest" description="Disordered" evidence="1">
    <location>
        <begin position="162"/>
        <end position="225"/>
    </location>
</feature>
<proteinExistence type="predicted"/>
<comment type="caution">
    <text evidence="2">The sequence shown here is derived from an EMBL/GenBank/DDBJ whole genome shotgun (WGS) entry which is preliminary data.</text>
</comment>
<feature type="compositionally biased region" description="Low complexity" evidence="1">
    <location>
        <begin position="210"/>
        <end position="222"/>
    </location>
</feature>
<feature type="region of interest" description="Disordered" evidence="1">
    <location>
        <begin position="317"/>
        <end position="340"/>
    </location>
</feature>
<reference evidence="2" key="2">
    <citation type="submission" date="2023-05" db="EMBL/GenBank/DDBJ databases">
        <authorList>
            <consortium name="Lawrence Berkeley National Laboratory"/>
            <person name="Steindorff A."/>
            <person name="Hensen N."/>
            <person name="Bonometti L."/>
            <person name="Westerberg I."/>
            <person name="Brannstrom I.O."/>
            <person name="Guillou S."/>
            <person name="Cros-Aarteil S."/>
            <person name="Calhoun S."/>
            <person name="Haridas S."/>
            <person name="Kuo A."/>
            <person name="Mondo S."/>
            <person name="Pangilinan J."/>
            <person name="Riley R."/>
            <person name="Labutti K."/>
            <person name="Andreopoulos B."/>
            <person name="Lipzen A."/>
            <person name="Chen C."/>
            <person name="Yanf M."/>
            <person name="Daum C."/>
            <person name="Ng V."/>
            <person name="Clum A."/>
            <person name="Ohm R."/>
            <person name="Martin F."/>
            <person name="Silar P."/>
            <person name="Natvig D."/>
            <person name="Lalanne C."/>
            <person name="Gautier V."/>
            <person name="Ament-Velasquez S.L."/>
            <person name="Kruys A."/>
            <person name="Hutchinson M.I."/>
            <person name="Powell A.J."/>
            <person name="Barry K."/>
            <person name="Miller A.N."/>
            <person name="Grigoriev I.V."/>
            <person name="Debuchy R."/>
            <person name="Gladieux P."/>
            <person name="Thoren M.H."/>
            <person name="Johannesson H."/>
        </authorList>
    </citation>
    <scope>NUCLEOTIDE SEQUENCE</scope>
    <source>
        <strain evidence="2">CBS 103.79</strain>
    </source>
</reference>
<feature type="compositionally biased region" description="Acidic residues" evidence="1">
    <location>
        <begin position="375"/>
        <end position="393"/>
    </location>
</feature>